<reference evidence="9" key="1">
    <citation type="submission" date="2011-12" db="EMBL/GenBank/DDBJ databases">
        <title>The Draft Genome of Lepisosteus oculatus.</title>
        <authorList>
            <consortium name="The Broad Institute Genome Assembly &amp; Analysis Group"/>
            <consortium name="Computational R&amp;D Group"/>
            <consortium name="and Sequencing Platform"/>
            <person name="Di Palma F."/>
            <person name="Alfoldi J."/>
            <person name="Johnson J."/>
            <person name="Berlin A."/>
            <person name="Gnerre S."/>
            <person name="Jaffe D."/>
            <person name="MacCallum I."/>
            <person name="Young S."/>
            <person name="Walker B.J."/>
            <person name="Lander E.S."/>
            <person name="Lindblad-Toh K."/>
        </authorList>
    </citation>
    <scope>NUCLEOTIDE SEQUENCE [LARGE SCALE GENOMIC DNA]</scope>
</reference>
<dbReference type="Gene3D" id="3.90.550.10">
    <property type="entry name" value="Spore Coat Polysaccharide Biosynthesis Protein SpsA, Chain A"/>
    <property type="match status" value="1"/>
</dbReference>
<dbReference type="InterPro" id="IPR005076">
    <property type="entry name" value="Glyco_trans_6"/>
</dbReference>
<dbReference type="GO" id="GO:0016758">
    <property type="term" value="F:hexosyltransferase activity"/>
    <property type="evidence" value="ECO:0007669"/>
    <property type="project" value="InterPro"/>
</dbReference>
<evidence type="ECO:0000256" key="3">
    <source>
        <dbReference type="ARBA" id="ARBA00010413"/>
    </source>
</evidence>
<dbReference type="GO" id="GO:0016020">
    <property type="term" value="C:membrane"/>
    <property type="evidence" value="ECO:0007669"/>
    <property type="project" value="UniProtKB-SubCell"/>
</dbReference>
<dbReference type="PANTHER" id="PTHR10462">
    <property type="entry name" value="GLYCOSYLTRANSFERASE-RELATED"/>
    <property type="match status" value="1"/>
</dbReference>
<keyword evidence="4" id="KW-0328">Glycosyltransferase</keyword>
<reference evidence="8" key="3">
    <citation type="submission" date="2025-09" db="UniProtKB">
        <authorList>
            <consortium name="Ensembl"/>
        </authorList>
    </citation>
    <scope>IDENTIFICATION</scope>
</reference>
<dbReference type="GeneTree" id="ENSGT00950000182858"/>
<protein>
    <submittedName>
        <fullName evidence="8">Uncharacterized protein</fullName>
    </submittedName>
</protein>
<evidence type="ECO:0000256" key="5">
    <source>
        <dbReference type="ARBA" id="ARBA00022679"/>
    </source>
</evidence>
<evidence type="ECO:0000313" key="9">
    <source>
        <dbReference type="Proteomes" id="UP000018468"/>
    </source>
</evidence>
<evidence type="ECO:0000256" key="7">
    <source>
        <dbReference type="SAM" id="Phobius"/>
    </source>
</evidence>
<evidence type="ECO:0000313" key="8">
    <source>
        <dbReference type="Ensembl" id="ENSLOCP00000000251.1"/>
    </source>
</evidence>
<dbReference type="PANTHER" id="PTHR10462:SF49">
    <property type="entry name" value="GLOBOSIDE ALPHA-1,3-N-ACETYLGALACTOSAMINYLTRANSFERASE 1"/>
    <property type="match status" value="1"/>
</dbReference>
<dbReference type="AlphaFoldDB" id="W5LVU4"/>
<organism evidence="8 9">
    <name type="scientific">Lepisosteus oculatus</name>
    <name type="common">Spotted gar</name>
    <dbReference type="NCBI Taxonomy" id="7918"/>
    <lineage>
        <taxon>Eukaryota</taxon>
        <taxon>Metazoa</taxon>
        <taxon>Chordata</taxon>
        <taxon>Craniata</taxon>
        <taxon>Vertebrata</taxon>
        <taxon>Euteleostomi</taxon>
        <taxon>Actinopterygii</taxon>
        <taxon>Neopterygii</taxon>
        <taxon>Holostei</taxon>
        <taxon>Semionotiformes</taxon>
        <taxon>Lepisosteidae</taxon>
        <taxon>Lepisosteus</taxon>
    </lineage>
</organism>
<evidence type="ECO:0000256" key="6">
    <source>
        <dbReference type="PIRSR" id="PIRSR605076-2"/>
    </source>
</evidence>
<comment type="cofactor">
    <cofactor evidence="1">
        <name>Mn(2+)</name>
        <dbReference type="ChEBI" id="CHEBI:29035"/>
    </cofactor>
</comment>
<dbReference type="GO" id="GO:0005975">
    <property type="term" value="P:carbohydrate metabolic process"/>
    <property type="evidence" value="ECO:0007669"/>
    <property type="project" value="InterPro"/>
</dbReference>
<evidence type="ECO:0000256" key="4">
    <source>
        <dbReference type="ARBA" id="ARBA00022676"/>
    </source>
</evidence>
<dbReference type="SUPFAM" id="SSF53448">
    <property type="entry name" value="Nucleotide-diphospho-sugar transferases"/>
    <property type="match status" value="1"/>
</dbReference>
<evidence type="ECO:0000256" key="2">
    <source>
        <dbReference type="ARBA" id="ARBA00004606"/>
    </source>
</evidence>
<dbReference type="Bgee" id="ENSLOCG00000000226">
    <property type="expression patterns" value="Expressed in mesonephros and 13 other cell types or tissues"/>
</dbReference>
<keyword evidence="5" id="KW-0808">Transferase</keyword>
<dbReference type="Proteomes" id="UP000018468">
    <property type="component" value="Unassembled WGS sequence"/>
</dbReference>
<feature type="binding site" evidence="6">
    <location>
        <begin position="125"/>
        <end position="127"/>
    </location>
    <ligand>
        <name>UDP-N-acetyl-alpha-D-galactosamine</name>
        <dbReference type="ChEBI" id="CHEBI:67138"/>
    </ligand>
</feature>
<comment type="subcellular location">
    <subcellularLocation>
        <location evidence="2">Membrane</location>
        <topology evidence="2">Single-pass type II membrane protein</topology>
    </subcellularLocation>
</comment>
<keyword evidence="7" id="KW-0812">Transmembrane</keyword>
<comment type="similarity">
    <text evidence="3">Belongs to the glycosyltransferase 6 family.</text>
</comment>
<dbReference type="InParanoid" id="W5LVU4"/>
<dbReference type="HOGENOM" id="CLU_1948125_0_0_1"/>
<proteinExistence type="inferred from homology"/>
<accession>W5LVU4</accession>
<evidence type="ECO:0000256" key="1">
    <source>
        <dbReference type="ARBA" id="ARBA00001936"/>
    </source>
</evidence>
<sequence length="129" mass="14690">MGVSRHFLGVLVGILVGVVLSYCYFKIFFESQSPGRYTPDYFKIYFESQSPGRYTPERHCDAIPKIITSPEGLVYKQTRVLEPRRRDVLTVTPWLAPIVWEGTFDPLIIDSIYKPLNVTIATTVFAVGK</sequence>
<dbReference type="InterPro" id="IPR029044">
    <property type="entry name" value="Nucleotide-diphossugar_trans"/>
</dbReference>
<dbReference type="Ensembl" id="ENSLOCT00000000251.1">
    <property type="protein sequence ID" value="ENSLOCP00000000251.1"/>
    <property type="gene ID" value="ENSLOCG00000000226.1"/>
</dbReference>
<dbReference type="Pfam" id="PF03414">
    <property type="entry name" value="Glyco_transf_6"/>
    <property type="match status" value="1"/>
</dbReference>
<reference evidence="8" key="2">
    <citation type="submission" date="2025-08" db="UniProtKB">
        <authorList>
            <consortium name="Ensembl"/>
        </authorList>
    </citation>
    <scope>IDENTIFICATION</scope>
</reference>
<dbReference type="STRING" id="7918.ENSLOCP00000000251"/>
<keyword evidence="7" id="KW-0472">Membrane</keyword>
<keyword evidence="7" id="KW-1133">Transmembrane helix</keyword>
<keyword evidence="9" id="KW-1185">Reference proteome</keyword>
<feature type="transmembrane region" description="Helical" evidence="7">
    <location>
        <begin position="6"/>
        <end position="25"/>
    </location>
</feature>
<name>W5LVU4_LEPOC</name>